<name>A0A6A7Y5R3_9HYPH</name>
<evidence type="ECO:0008006" key="4">
    <source>
        <dbReference type="Google" id="ProtNLM"/>
    </source>
</evidence>
<dbReference type="PROSITE" id="PS51257">
    <property type="entry name" value="PROKAR_LIPOPROTEIN"/>
    <property type="match status" value="1"/>
</dbReference>
<protein>
    <recommendedName>
        <fullName evidence="4">Lipoprotein</fullName>
    </recommendedName>
</protein>
<comment type="caution">
    <text evidence="2">The sequence shown here is derived from an EMBL/GenBank/DDBJ whole genome shotgun (WGS) entry which is preliminary data.</text>
</comment>
<evidence type="ECO:0000313" key="2">
    <source>
        <dbReference type="EMBL" id="MQT13687.1"/>
    </source>
</evidence>
<accession>A0A6A7Y5R3</accession>
<reference evidence="2 3" key="1">
    <citation type="submission" date="2019-09" db="EMBL/GenBank/DDBJ databases">
        <title>Segnochrobactrum spirostomi gen. nov., sp. nov., isolated from the ciliate Spirostomum cf. yagiui and description of a novel family, Segnochrobactraceae fam. nov. within the order Rhizobiales of the class Alphaproteobacteria.</title>
        <authorList>
            <person name="Akter S."/>
            <person name="Shazib S.U.A."/>
            <person name="Shin M.K."/>
        </authorList>
    </citation>
    <scope>NUCLEOTIDE SEQUENCE [LARGE SCALE GENOMIC DNA]</scope>
    <source>
        <strain evidence="2 3">Sp-1</strain>
    </source>
</reference>
<dbReference type="AlphaFoldDB" id="A0A6A7Y5R3"/>
<dbReference type="RefSeq" id="WP_153482774.1">
    <property type="nucleotide sequence ID" value="NZ_VWNA01000001.1"/>
</dbReference>
<feature type="chain" id="PRO_5025678036" description="Lipoprotein" evidence="1">
    <location>
        <begin position="22"/>
        <end position="121"/>
    </location>
</feature>
<evidence type="ECO:0000313" key="3">
    <source>
        <dbReference type="Proteomes" id="UP000332515"/>
    </source>
</evidence>
<sequence>MMMKRLSVAAGIIVGAASLSACQTTQQSSDDYTQVFRRADGQKMGGNPKLLAEYEKAGTICDGRVAAAASNMQPIEAHGIIGALQISQIQAQNRETLMKVQAGCMAEQGYLVVPKSQLPKG</sequence>
<dbReference type="Proteomes" id="UP000332515">
    <property type="component" value="Unassembled WGS sequence"/>
</dbReference>
<keyword evidence="1" id="KW-0732">Signal</keyword>
<organism evidence="2 3">
    <name type="scientific">Segnochrobactrum spirostomi</name>
    <dbReference type="NCBI Taxonomy" id="2608987"/>
    <lineage>
        <taxon>Bacteria</taxon>
        <taxon>Pseudomonadati</taxon>
        <taxon>Pseudomonadota</taxon>
        <taxon>Alphaproteobacteria</taxon>
        <taxon>Hyphomicrobiales</taxon>
        <taxon>Segnochrobactraceae</taxon>
        <taxon>Segnochrobactrum</taxon>
    </lineage>
</organism>
<proteinExistence type="predicted"/>
<dbReference type="EMBL" id="VWNA01000001">
    <property type="protein sequence ID" value="MQT13687.1"/>
    <property type="molecule type" value="Genomic_DNA"/>
</dbReference>
<keyword evidence="3" id="KW-1185">Reference proteome</keyword>
<feature type="signal peptide" evidence="1">
    <location>
        <begin position="1"/>
        <end position="21"/>
    </location>
</feature>
<evidence type="ECO:0000256" key="1">
    <source>
        <dbReference type="SAM" id="SignalP"/>
    </source>
</evidence>
<gene>
    <name evidence="2" type="ORF">F0357_13755</name>
</gene>